<reference evidence="1 2" key="1">
    <citation type="submission" date="2019-07" db="EMBL/GenBank/DDBJ databases">
        <title>Hymenobacter sp. straun FUR1 Genome sequencing and assembly.</title>
        <authorList>
            <person name="Chhetri G."/>
        </authorList>
    </citation>
    <scope>NUCLEOTIDE SEQUENCE [LARGE SCALE GENOMIC DNA]</scope>
    <source>
        <strain evidence="1 2">Fur1</strain>
    </source>
</reference>
<evidence type="ECO:0000313" key="1">
    <source>
        <dbReference type="EMBL" id="TVT40294.1"/>
    </source>
</evidence>
<sequence length="437" mass="46219">MHTALTKALLMGALGGVLLSSCGEVDDTKTTTDTAAAPAKPAAATTKADAAAPIQANIFLELSGGMRGFMPANTTATEPTAFQQRVSLLASRTNSSPAVADTKFWLSLNKAPQASTYAHFREIVQGDTHEAALGTELPTMLENILALPQAADKVNVVVSDFIYGPKNQATSALMNVNITDALATVTKKGLAVAVLGETSKFYGTYHPAVKTPLKQRPLKGETLPYYIWVIGPPAAVARYVNEVVPATGATTQQAYFGLTFPRVPYAAVLTQVPASNPLAPGGNGSISYGGAGVSTNLEVSDVKEGVDFTVALDLRQLPAAWREPAFLARNLQAQVPNGTVKLLPNSIKPTTSVPELQAYTHTLRLHLSDFPKAGGQLTLTLPAPGIPGWVAQRSTENDNQPTAEPHTYRLTEIMNGVREAFPQTMPPVFTATFALSQ</sequence>
<gene>
    <name evidence="1" type="ORF">FNT36_12485</name>
</gene>
<dbReference type="Proteomes" id="UP000317624">
    <property type="component" value="Unassembled WGS sequence"/>
</dbReference>
<dbReference type="PROSITE" id="PS51257">
    <property type="entry name" value="PROKAR_LIPOPROTEIN"/>
    <property type="match status" value="1"/>
</dbReference>
<comment type="caution">
    <text evidence="1">The sequence shown here is derived from an EMBL/GenBank/DDBJ whole genome shotgun (WGS) entry which is preliminary data.</text>
</comment>
<name>A0A558BUU0_9BACT</name>
<accession>A0A558BUU0</accession>
<organism evidence="1 2">
    <name type="scientific">Hymenobacter setariae</name>
    <dbReference type="NCBI Taxonomy" id="2594794"/>
    <lineage>
        <taxon>Bacteria</taxon>
        <taxon>Pseudomonadati</taxon>
        <taxon>Bacteroidota</taxon>
        <taxon>Cytophagia</taxon>
        <taxon>Cytophagales</taxon>
        <taxon>Hymenobacteraceae</taxon>
        <taxon>Hymenobacter</taxon>
    </lineage>
</organism>
<dbReference type="RefSeq" id="WP_144848064.1">
    <property type="nucleotide sequence ID" value="NZ_VMRJ01000003.1"/>
</dbReference>
<dbReference type="OrthoDB" id="1067458at2"/>
<keyword evidence="2" id="KW-1185">Reference proteome</keyword>
<dbReference type="AlphaFoldDB" id="A0A558BUU0"/>
<dbReference type="EMBL" id="VMRJ01000003">
    <property type="protein sequence ID" value="TVT40294.1"/>
    <property type="molecule type" value="Genomic_DNA"/>
</dbReference>
<proteinExistence type="predicted"/>
<evidence type="ECO:0000313" key="2">
    <source>
        <dbReference type="Proteomes" id="UP000317624"/>
    </source>
</evidence>
<protein>
    <submittedName>
        <fullName evidence="1">Uncharacterized protein</fullName>
    </submittedName>
</protein>